<feature type="transmembrane region" description="Helical" evidence="1">
    <location>
        <begin position="60"/>
        <end position="88"/>
    </location>
</feature>
<feature type="transmembrane region" description="Helical" evidence="1">
    <location>
        <begin position="20"/>
        <end position="40"/>
    </location>
</feature>
<evidence type="ECO:0000313" key="3">
    <source>
        <dbReference type="Proteomes" id="UP000233256"/>
    </source>
</evidence>
<dbReference type="AlphaFoldDB" id="A0A2N1PRG4"/>
<sequence length="204" mass="24229">MKSRPQVYTISENPKKWFPYLKYILIILAVLIPVAGQEILSLYHVYPDFSFITLLMSSTIVMILGIFSISATTIFIFLLYSMLFFIWLMNFDIRIADDLMIHLNKPNKVQFRIPPKMKSPTLIELPVMTNEGVMTGANLRKFANQRIQDEYVKRENSEYFIVKNRLWCLSIPKKFMFEKNNKLLRNDGSSVDDYERMITHFRYW</sequence>
<comment type="caution">
    <text evidence="2">The sequence shown here is derived from an EMBL/GenBank/DDBJ whole genome shotgun (WGS) entry which is preliminary data.</text>
</comment>
<dbReference type="Proteomes" id="UP000233256">
    <property type="component" value="Unassembled WGS sequence"/>
</dbReference>
<proteinExistence type="predicted"/>
<evidence type="ECO:0000313" key="2">
    <source>
        <dbReference type="EMBL" id="PKK90933.1"/>
    </source>
</evidence>
<keyword evidence="1" id="KW-0812">Transmembrane</keyword>
<keyword evidence="1" id="KW-0472">Membrane</keyword>
<keyword evidence="1" id="KW-1133">Transmembrane helix</keyword>
<gene>
    <name evidence="2" type="ORF">CVV64_03960</name>
</gene>
<evidence type="ECO:0000256" key="1">
    <source>
        <dbReference type="SAM" id="Phobius"/>
    </source>
</evidence>
<accession>A0A2N1PRG4</accession>
<organism evidence="2 3">
    <name type="scientific">Candidatus Wallbacteria bacterium HGW-Wallbacteria-1</name>
    <dbReference type="NCBI Taxonomy" id="2013854"/>
    <lineage>
        <taxon>Bacteria</taxon>
        <taxon>Candidatus Walliibacteriota</taxon>
    </lineage>
</organism>
<reference evidence="2 3" key="1">
    <citation type="journal article" date="2017" name="ISME J.">
        <title>Potential for microbial H2 and metal transformations associated with novel bacteria and archaea in deep terrestrial subsurface sediments.</title>
        <authorList>
            <person name="Hernsdorf A.W."/>
            <person name="Amano Y."/>
            <person name="Miyakawa K."/>
            <person name="Ise K."/>
            <person name="Suzuki Y."/>
            <person name="Anantharaman K."/>
            <person name="Probst A."/>
            <person name="Burstein D."/>
            <person name="Thomas B.C."/>
            <person name="Banfield J.F."/>
        </authorList>
    </citation>
    <scope>NUCLEOTIDE SEQUENCE [LARGE SCALE GENOMIC DNA]</scope>
    <source>
        <strain evidence="2">HGW-Wallbacteria-1</strain>
    </source>
</reference>
<protein>
    <submittedName>
        <fullName evidence="2">Uncharacterized protein</fullName>
    </submittedName>
</protein>
<dbReference type="EMBL" id="PGXC01000003">
    <property type="protein sequence ID" value="PKK90933.1"/>
    <property type="molecule type" value="Genomic_DNA"/>
</dbReference>
<name>A0A2N1PRG4_9BACT</name>